<reference evidence="1 2" key="1">
    <citation type="submission" date="2023-07" db="EMBL/GenBank/DDBJ databases">
        <title>Comparative genomics of wheat-associated soil bacteria to identify genetic determinants of phenazine resistance.</title>
        <authorList>
            <person name="Mouncey N."/>
        </authorList>
    </citation>
    <scope>NUCLEOTIDE SEQUENCE [LARGE SCALE GENOMIC DNA]</scope>
    <source>
        <strain evidence="1 2">W4I9-1</strain>
    </source>
</reference>
<keyword evidence="2" id="KW-1185">Reference proteome</keyword>
<gene>
    <name evidence="1" type="ORF">QFZ53_001435</name>
</gene>
<accession>A0AAW8EWQ7</accession>
<protein>
    <recommendedName>
        <fullName evidence="3">Apea-like HEPN domain-containing protein</fullName>
    </recommendedName>
</protein>
<comment type="caution">
    <text evidence="1">The sequence shown here is derived from an EMBL/GenBank/DDBJ whole genome shotgun (WGS) entry which is preliminary data.</text>
</comment>
<name>A0AAW8EWQ7_9MICO</name>
<dbReference type="RefSeq" id="WP_307295005.1">
    <property type="nucleotide sequence ID" value="NZ_JAUSXV010000001.1"/>
</dbReference>
<sequence>MTHIQEWFRRLNELDESREDAAHELAFRVLATSALDINGSIIRVDPTDRLVEPFGSMPARMSVMHFLDGGDATNVRRSQALATQIGAVITLALGRRVRVASDEIVARLDGADHVNFIPSGVNGRDLYGPISGNPKRLVETMLTRIAGLSDDDATPILAASELHYAATQLFDVDLHTAFTLVVAGLETLAGHFEAQPPTWETYNDAPHWDAVFDRLGLDATQSQAMRDELLIDKHVRLRQRFATYTLRMLTPGFWRYAVRDFTPSYSFAPQSSSFLGMEEVRTPTPMDVIVPRESAVLRRRLLACYDARSTFVHAGTKAMDADSPLLSRAGAPISNTSPLEFTALRRILEWVLREEIAQRSHPAALPDCILRRA</sequence>
<organism evidence="1 2">
    <name type="scientific">Microbacterium natoriense</name>
    <dbReference type="NCBI Taxonomy" id="284570"/>
    <lineage>
        <taxon>Bacteria</taxon>
        <taxon>Bacillati</taxon>
        <taxon>Actinomycetota</taxon>
        <taxon>Actinomycetes</taxon>
        <taxon>Micrococcales</taxon>
        <taxon>Microbacteriaceae</taxon>
        <taxon>Microbacterium</taxon>
    </lineage>
</organism>
<evidence type="ECO:0000313" key="1">
    <source>
        <dbReference type="EMBL" id="MDQ0647239.1"/>
    </source>
</evidence>
<dbReference type="AlphaFoldDB" id="A0AAW8EWQ7"/>
<proteinExistence type="predicted"/>
<evidence type="ECO:0000313" key="2">
    <source>
        <dbReference type="Proteomes" id="UP001244427"/>
    </source>
</evidence>
<dbReference type="EMBL" id="JAUSXV010000001">
    <property type="protein sequence ID" value="MDQ0647239.1"/>
    <property type="molecule type" value="Genomic_DNA"/>
</dbReference>
<evidence type="ECO:0008006" key="3">
    <source>
        <dbReference type="Google" id="ProtNLM"/>
    </source>
</evidence>
<dbReference type="Proteomes" id="UP001244427">
    <property type="component" value="Unassembled WGS sequence"/>
</dbReference>